<accession>A0ABR3XGQ6</accession>
<comment type="caution">
    <text evidence="1">The sequence shown here is derived from an EMBL/GenBank/DDBJ whole genome shotgun (WGS) entry which is preliminary data.</text>
</comment>
<evidence type="ECO:0000313" key="1">
    <source>
        <dbReference type="EMBL" id="KAL1875139.1"/>
    </source>
</evidence>
<protein>
    <submittedName>
        <fullName evidence="1">Uncharacterized protein</fullName>
    </submittedName>
</protein>
<evidence type="ECO:0000313" key="2">
    <source>
        <dbReference type="Proteomes" id="UP001586593"/>
    </source>
</evidence>
<proteinExistence type="predicted"/>
<sequence>MLPQSLASCTGALALSIFATRNRSVNMNEVHLDCSLQGQRRGTISLHVQNSSAGTEKTCDPRWRFKQQTQFHRYAEGENMGFSHFSNGWRLFPKGVIAHYLMACNHKCNLVVLGTELHLAHMQTLVGPIAPELIHLSSNPLSSKGLGIKSILFQKYPFP</sequence>
<dbReference type="EMBL" id="JAZHXJ010000096">
    <property type="protein sequence ID" value="KAL1875139.1"/>
    <property type="molecule type" value="Genomic_DNA"/>
</dbReference>
<gene>
    <name evidence="1" type="ORF">VTK73DRAFT_10276</name>
</gene>
<name>A0ABR3XGQ6_9PEZI</name>
<keyword evidence="2" id="KW-1185">Reference proteome</keyword>
<reference evidence="1 2" key="1">
    <citation type="journal article" date="2024" name="Commun. Biol.">
        <title>Comparative genomic analysis of thermophilic fungi reveals convergent evolutionary adaptations and gene losses.</title>
        <authorList>
            <person name="Steindorff A.S."/>
            <person name="Aguilar-Pontes M.V."/>
            <person name="Robinson A.J."/>
            <person name="Andreopoulos B."/>
            <person name="LaButti K."/>
            <person name="Kuo A."/>
            <person name="Mondo S."/>
            <person name="Riley R."/>
            <person name="Otillar R."/>
            <person name="Haridas S."/>
            <person name="Lipzen A."/>
            <person name="Grimwood J."/>
            <person name="Schmutz J."/>
            <person name="Clum A."/>
            <person name="Reid I.D."/>
            <person name="Moisan M.C."/>
            <person name="Butler G."/>
            <person name="Nguyen T.T.M."/>
            <person name="Dewar K."/>
            <person name="Conant G."/>
            <person name="Drula E."/>
            <person name="Henrissat B."/>
            <person name="Hansel C."/>
            <person name="Singer S."/>
            <person name="Hutchinson M.I."/>
            <person name="de Vries R.P."/>
            <person name="Natvig D.O."/>
            <person name="Powell A.J."/>
            <person name="Tsang A."/>
            <person name="Grigoriev I.V."/>
        </authorList>
    </citation>
    <scope>NUCLEOTIDE SEQUENCE [LARGE SCALE GENOMIC DNA]</scope>
    <source>
        <strain evidence="1 2">ATCC 24622</strain>
    </source>
</reference>
<dbReference type="Proteomes" id="UP001586593">
    <property type="component" value="Unassembled WGS sequence"/>
</dbReference>
<organism evidence="1 2">
    <name type="scientific">Phialemonium thermophilum</name>
    <dbReference type="NCBI Taxonomy" id="223376"/>
    <lineage>
        <taxon>Eukaryota</taxon>
        <taxon>Fungi</taxon>
        <taxon>Dikarya</taxon>
        <taxon>Ascomycota</taxon>
        <taxon>Pezizomycotina</taxon>
        <taxon>Sordariomycetes</taxon>
        <taxon>Sordariomycetidae</taxon>
        <taxon>Cephalothecales</taxon>
        <taxon>Cephalothecaceae</taxon>
        <taxon>Phialemonium</taxon>
    </lineage>
</organism>